<feature type="transmembrane region" description="Helical" evidence="1">
    <location>
        <begin position="23"/>
        <end position="40"/>
    </location>
</feature>
<evidence type="ECO:0000313" key="3">
    <source>
        <dbReference type="Proteomes" id="UP001285441"/>
    </source>
</evidence>
<sequence length="111" mass="12595">MPPTIVIDLAELRPLGDLIQRRLWFFQGTMAALVAGFLTFEAVSMVLNNYWRWNEYPVDFATSVFMGIMAGIFLLVVSIQVKISSARRQNLDYRVEVGKSALATLVWILIV</sequence>
<keyword evidence="1" id="KW-0472">Membrane</keyword>
<keyword evidence="1" id="KW-1133">Transmembrane helix</keyword>
<name>A0AAE0U7M0_9PEZI</name>
<keyword evidence="1" id="KW-0812">Transmembrane</keyword>
<gene>
    <name evidence="2" type="ORF">B0H63DRAFT_458204</name>
</gene>
<keyword evidence="3" id="KW-1185">Reference proteome</keyword>
<comment type="caution">
    <text evidence="2">The sequence shown here is derived from an EMBL/GenBank/DDBJ whole genome shotgun (WGS) entry which is preliminary data.</text>
</comment>
<accession>A0AAE0U7M0</accession>
<protein>
    <submittedName>
        <fullName evidence="2">Uncharacterized protein</fullName>
    </submittedName>
</protein>
<feature type="transmembrane region" description="Helical" evidence="1">
    <location>
        <begin position="60"/>
        <end position="79"/>
    </location>
</feature>
<reference evidence="2" key="1">
    <citation type="journal article" date="2023" name="Mol. Phylogenet. Evol.">
        <title>Genome-scale phylogeny and comparative genomics of the fungal order Sordariales.</title>
        <authorList>
            <person name="Hensen N."/>
            <person name="Bonometti L."/>
            <person name="Westerberg I."/>
            <person name="Brannstrom I.O."/>
            <person name="Guillou S."/>
            <person name="Cros-Aarteil S."/>
            <person name="Calhoun S."/>
            <person name="Haridas S."/>
            <person name="Kuo A."/>
            <person name="Mondo S."/>
            <person name="Pangilinan J."/>
            <person name="Riley R."/>
            <person name="LaButti K."/>
            <person name="Andreopoulos B."/>
            <person name="Lipzen A."/>
            <person name="Chen C."/>
            <person name="Yan M."/>
            <person name="Daum C."/>
            <person name="Ng V."/>
            <person name="Clum A."/>
            <person name="Steindorff A."/>
            <person name="Ohm R.A."/>
            <person name="Martin F."/>
            <person name="Silar P."/>
            <person name="Natvig D.O."/>
            <person name="Lalanne C."/>
            <person name="Gautier V."/>
            <person name="Ament-Velasquez S.L."/>
            <person name="Kruys A."/>
            <person name="Hutchinson M.I."/>
            <person name="Powell A.J."/>
            <person name="Barry K."/>
            <person name="Miller A.N."/>
            <person name="Grigoriev I.V."/>
            <person name="Debuchy R."/>
            <person name="Gladieux P."/>
            <person name="Hiltunen Thoren M."/>
            <person name="Johannesson H."/>
        </authorList>
    </citation>
    <scope>NUCLEOTIDE SEQUENCE</scope>
    <source>
        <strain evidence="2">CBS 232.78</strain>
    </source>
</reference>
<evidence type="ECO:0000313" key="2">
    <source>
        <dbReference type="EMBL" id="KAK3393429.1"/>
    </source>
</evidence>
<organism evidence="2 3">
    <name type="scientific">Podospora didyma</name>
    <dbReference type="NCBI Taxonomy" id="330526"/>
    <lineage>
        <taxon>Eukaryota</taxon>
        <taxon>Fungi</taxon>
        <taxon>Dikarya</taxon>
        <taxon>Ascomycota</taxon>
        <taxon>Pezizomycotina</taxon>
        <taxon>Sordariomycetes</taxon>
        <taxon>Sordariomycetidae</taxon>
        <taxon>Sordariales</taxon>
        <taxon>Podosporaceae</taxon>
        <taxon>Podospora</taxon>
    </lineage>
</organism>
<dbReference type="Proteomes" id="UP001285441">
    <property type="component" value="Unassembled WGS sequence"/>
</dbReference>
<dbReference type="AlphaFoldDB" id="A0AAE0U7M0"/>
<dbReference type="EMBL" id="JAULSW010000001">
    <property type="protein sequence ID" value="KAK3393429.1"/>
    <property type="molecule type" value="Genomic_DNA"/>
</dbReference>
<evidence type="ECO:0000256" key="1">
    <source>
        <dbReference type="SAM" id="Phobius"/>
    </source>
</evidence>
<reference evidence="2" key="2">
    <citation type="submission" date="2023-06" db="EMBL/GenBank/DDBJ databases">
        <authorList>
            <consortium name="Lawrence Berkeley National Laboratory"/>
            <person name="Haridas S."/>
            <person name="Hensen N."/>
            <person name="Bonometti L."/>
            <person name="Westerberg I."/>
            <person name="Brannstrom I.O."/>
            <person name="Guillou S."/>
            <person name="Cros-Aarteil S."/>
            <person name="Calhoun S."/>
            <person name="Kuo A."/>
            <person name="Mondo S."/>
            <person name="Pangilinan J."/>
            <person name="Riley R."/>
            <person name="LaButti K."/>
            <person name="Andreopoulos B."/>
            <person name="Lipzen A."/>
            <person name="Chen C."/>
            <person name="Yanf M."/>
            <person name="Daum C."/>
            <person name="Ng V."/>
            <person name="Clum A."/>
            <person name="Steindorff A."/>
            <person name="Ohm R."/>
            <person name="Martin F."/>
            <person name="Silar P."/>
            <person name="Natvig D."/>
            <person name="Lalanne C."/>
            <person name="Gautier V."/>
            <person name="Ament-velasquez S.L."/>
            <person name="Kruys A."/>
            <person name="Hutchinson M.I."/>
            <person name="Powell A.J."/>
            <person name="Barry K."/>
            <person name="Miller A.N."/>
            <person name="Grigoriev I.V."/>
            <person name="Debuchy R."/>
            <person name="Gladieux P."/>
            <person name="Thoren M.H."/>
            <person name="Johannesson H."/>
        </authorList>
    </citation>
    <scope>NUCLEOTIDE SEQUENCE</scope>
    <source>
        <strain evidence="2">CBS 232.78</strain>
    </source>
</reference>
<proteinExistence type="predicted"/>